<dbReference type="Proteomes" id="UP001267710">
    <property type="component" value="Unassembled WGS sequence"/>
</dbReference>
<sequence>MYIWPENSRAFHFFRRLGTRWRIGGLRWEAVYPLMDRLGLAPDEWDALLEDLEVLEGAALKEMERQQKK</sequence>
<protein>
    <submittedName>
        <fullName evidence="1">Uncharacterized protein</fullName>
    </submittedName>
</protein>
<reference evidence="1 2" key="1">
    <citation type="submission" date="2023-08" db="EMBL/GenBank/DDBJ databases">
        <title>Functional and genomic diversity of the sorghum phyllosphere microbiome.</title>
        <authorList>
            <person name="Shade A."/>
        </authorList>
    </citation>
    <scope>NUCLEOTIDE SEQUENCE [LARGE SCALE GENOMIC DNA]</scope>
    <source>
        <strain evidence="1 2">SORGH_AS_0335</strain>
    </source>
</reference>
<proteinExistence type="predicted"/>
<name>A0ABU1IG18_9BURK</name>
<organism evidence="1 2">
    <name type="scientific">Paracidovorax wautersii</name>
    <dbReference type="NCBI Taxonomy" id="1177982"/>
    <lineage>
        <taxon>Bacteria</taxon>
        <taxon>Pseudomonadati</taxon>
        <taxon>Pseudomonadota</taxon>
        <taxon>Betaproteobacteria</taxon>
        <taxon>Burkholderiales</taxon>
        <taxon>Comamonadaceae</taxon>
        <taxon>Paracidovorax</taxon>
    </lineage>
</organism>
<comment type="caution">
    <text evidence="1">The sequence shown here is derived from an EMBL/GenBank/DDBJ whole genome shotgun (WGS) entry which is preliminary data.</text>
</comment>
<dbReference type="EMBL" id="JAVIZX010000001">
    <property type="protein sequence ID" value="MDR6216168.1"/>
    <property type="molecule type" value="Genomic_DNA"/>
</dbReference>
<dbReference type="InterPro" id="IPR014915">
    <property type="entry name" value="Phage_TLS_TfmB"/>
</dbReference>
<evidence type="ECO:0000313" key="2">
    <source>
        <dbReference type="Proteomes" id="UP001267710"/>
    </source>
</evidence>
<dbReference type="Pfam" id="PF08809">
    <property type="entry name" value="DUF1799"/>
    <property type="match status" value="1"/>
</dbReference>
<keyword evidence="2" id="KW-1185">Reference proteome</keyword>
<evidence type="ECO:0000313" key="1">
    <source>
        <dbReference type="EMBL" id="MDR6216168.1"/>
    </source>
</evidence>
<accession>A0ABU1IG18</accession>
<gene>
    <name evidence="1" type="ORF">QE399_003857</name>
</gene>